<keyword evidence="7" id="KW-0540">Nuclease</keyword>
<dbReference type="Gene3D" id="3.90.220.20">
    <property type="entry name" value="DNA methylase specificity domains"/>
    <property type="match status" value="2"/>
</dbReference>
<dbReference type="Pfam" id="PF01420">
    <property type="entry name" value="Methylase_S"/>
    <property type="match status" value="2"/>
</dbReference>
<organism evidence="7 8">
    <name type="scientific">Alicyclobacillus mengziensis</name>
    <dbReference type="NCBI Taxonomy" id="2931921"/>
    <lineage>
        <taxon>Bacteria</taxon>
        <taxon>Bacillati</taxon>
        <taxon>Bacillota</taxon>
        <taxon>Bacilli</taxon>
        <taxon>Bacillales</taxon>
        <taxon>Alicyclobacillaceae</taxon>
        <taxon>Alicyclobacillus</taxon>
    </lineage>
</organism>
<proteinExistence type="inferred from homology"/>
<evidence type="ECO:0000313" key="8">
    <source>
        <dbReference type="Proteomes" id="UP000663505"/>
    </source>
</evidence>
<dbReference type="EMBL" id="CP071182">
    <property type="protein sequence ID" value="QSO49189.1"/>
    <property type="molecule type" value="Genomic_DNA"/>
</dbReference>
<evidence type="ECO:0000256" key="1">
    <source>
        <dbReference type="ARBA" id="ARBA00010923"/>
    </source>
</evidence>
<dbReference type="GO" id="GO:0003677">
    <property type="term" value="F:DNA binding"/>
    <property type="evidence" value="ECO:0007669"/>
    <property type="project" value="UniProtKB-KW"/>
</dbReference>
<evidence type="ECO:0000256" key="2">
    <source>
        <dbReference type="ARBA" id="ARBA00022747"/>
    </source>
</evidence>
<keyword evidence="2" id="KW-0680">Restriction system</keyword>
<evidence type="ECO:0000256" key="4">
    <source>
        <dbReference type="ARBA" id="ARBA00038652"/>
    </source>
</evidence>
<feature type="coiled-coil region" evidence="5">
    <location>
        <begin position="346"/>
        <end position="380"/>
    </location>
</feature>
<keyword evidence="8" id="KW-1185">Reference proteome</keyword>
<dbReference type="PANTHER" id="PTHR43140">
    <property type="entry name" value="TYPE-1 RESTRICTION ENZYME ECOKI SPECIFICITY PROTEIN"/>
    <property type="match status" value="1"/>
</dbReference>
<evidence type="ECO:0000313" key="7">
    <source>
        <dbReference type="EMBL" id="QSO49189.1"/>
    </source>
</evidence>
<dbReference type="CDD" id="cd17517">
    <property type="entry name" value="RMtype1_S_EcoKI_StySPI-TRD2-CR2_like"/>
    <property type="match status" value="1"/>
</dbReference>
<comment type="similarity">
    <text evidence="1">Belongs to the type-I restriction system S methylase family.</text>
</comment>
<feature type="domain" description="Type I restriction modification DNA specificity" evidence="6">
    <location>
        <begin position="197"/>
        <end position="370"/>
    </location>
</feature>
<protein>
    <submittedName>
        <fullName evidence="7">Restriction endonuclease subunit S</fullName>
    </submittedName>
</protein>
<comment type="subunit">
    <text evidence="4">The methyltransferase is composed of M and S polypeptides.</text>
</comment>
<keyword evidence="5" id="KW-0175">Coiled coil</keyword>
<sequence>MKRLRDLCNFKNGLWTGSKLPLLKMRVLRNTDFTLDGYLTFENVAEIEVEESQYLERRVEPNDILLEKSGGSPSQAIGRVAFYTGNSNEFSFGNFIARIRPVDTKQLLPKYLWACLNDFYQQGGTVSLQGGMRILNLDFEGYKNIKIPLPPKSVQEQIIEEITDIEQKDKTGQAKLIELKNQLTHLFSDLNYPSEKLGNLAEFKNGLNYNEDSTGDLVTVVGVKDFLENFSPNLDNLEDVRIDGKLKESYKLQPEDILVVRSNGSANLVGRFIYIDKVLKDLSYSGFTIRIRTNSEKVNPKYLCYCLRTESVRNAITKDPQGANIKSVNQTMLSSIKIPLPDINEQLTIMNRAEELERQISAIKRELDNVNNEKELVLRKHLE</sequence>
<dbReference type="RefSeq" id="WP_206658502.1">
    <property type="nucleotide sequence ID" value="NZ_CP071182.1"/>
</dbReference>
<gene>
    <name evidence="7" type="ORF">JZ786_09850</name>
</gene>
<dbReference type="PANTHER" id="PTHR43140:SF1">
    <property type="entry name" value="TYPE I RESTRICTION ENZYME ECOKI SPECIFICITY SUBUNIT"/>
    <property type="match status" value="1"/>
</dbReference>
<dbReference type="InterPro" id="IPR044946">
    <property type="entry name" value="Restrct_endonuc_typeI_TRD_sf"/>
</dbReference>
<dbReference type="AlphaFoldDB" id="A0A9X7Z7L0"/>
<evidence type="ECO:0000256" key="5">
    <source>
        <dbReference type="SAM" id="Coils"/>
    </source>
</evidence>
<dbReference type="InterPro" id="IPR051212">
    <property type="entry name" value="Type-I_RE_S_subunit"/>
</dbReference>
<dbReference type="GO" id="GO:0004519">
    <property type="term" value="F:endonuclease activity"/>
    <property type="evidence" value="ECO:0007669"/>
    <property type="project" value="UniProtKB-KW"/>
</dbReference>
<reference evidence="7 8" key="1">
    <citation type="submission" date="2021-02" db="EMBL/GenBank/DDBJ databases">
        <title>Alicyclobacillus curvatus sp. nov. and Alicyclobacillus mengziensis sp. nov., two acidophilic bacteria isolated from acid mine drainage.</title>
        <authorList>
            <person name="Huang Y."/>
        </authorList>
    </citation>
    <scope>NUCLEOTIDE SEQUENCE [LARGE SCALE GENOMIC DNA]</scope>
    <source>
        <strain evidence="7 8">S30H14</strain>
    </source>
</reference>
<name>A0A9X7Z7L0_9BACL</name>
<keyword evidence="7" id="KW-0255">Endonuclease</keyword>
<keyword evidence="3" id="KW-0238">DNA-binding</keyword>
<dbReference type="InterPro" id="IPR000055">
    <property type="entry name" value="Restrct_endonuc_typeI_TRD"/>
</dbReference>
<dbReference type="KEGG" id="afx:JZ786_09850"/>
<dbReference type="Proteomes" id="UP000663505">
    <property type="component" value="Chromosome"/>
</dbReference>
<feature type="domain" description="Type I restriction modification DNA specificity" evidence="6">
    <location>
        <begin position="2"/>
        <end position="180"/>
    </location>
</feature>
<accession>A0A9X7Z7L0</accession>
<dbReference type="SUPFAM" id="SSF116734">
    <property type="entry name" value="DNA methylase specificity domain"/>
    <property type="match status" value="2"/>
</dbReference>
<evidence type="ECO:0000259" key="6">
    <source>
        <dbReference type="Pfam" id="PF01420"/>
    </source>
</evidence>
<keyword evidence="7" id="KW-0378">Hydrolase</keyword>
<evidence type="ECO:0000256" key="3">
    <source>
        <dbReference type="ARBA" id="ARBA00023125"/>
    </source>
</evidence>
<dbReference type="GO" id="GO:0009307">
    <property type="term" value="P:DNA restriction-modification system"/>
    <property type="evidence" value="ECO:0007669"/>
    <property type="project" value="UniProtKB-KW"/>
</dbReference>